<keyword evidence="4" id="KW-1185">Reference proteome</keyword>
<dbReference type="InterPro" id="IPR037165">
    <property type="entry name" value="AldOxase/xan_DH_Mopterin-bd_sf"/>
</dbReference>
<organism evidence="3 4">
    <name type="scientific">Streptomyces graminofaciens</name>
    <dbReference type="NCBI Taxonomy" id="68212"/>
    <lineage>
        <taxon>Bacteria</taxon>
        <taxon>Bacillati</taxon>
        <taxon>Actinomycetota</taxon>
        <taxon>Actinomycetes</taxon>
        <taxon>Kitasatosporales</taxon>
        <taxon>Streptomycetaceae</taxon>
        <taxon>Streptomyces</taxon>
    </lineage>
</organism>
<dbReference type="Gene3D" id="3.30.365.10">
    <property type="entry name" value="Aldehyde oxidase/xanthine dehydrogenase, molybdopterin binding domain"/>
    <property type="match status" value="1"/>
</dbReference>
<dbReference type="InterPro" id="IPR046867">
    <property type="entry name" value="AldOxase/xan_DH_MoCoBD2"/>
</dbReference>
<dbReference type="PANTHER" id="PTHR11908">
    <property type="entry name" value="XANTHINE DEHYDROGENASE"/>
    <property type="match status" value="1"/>
</dbReference>
<sequence length="217" mass="22857">MTARGPTSLLVIASPPQYVGRRRPPAGGSAVQDGGGKLRKQAITLAVKDEGSPLQGVDPADVVVRGGRLYGKDDPTRGETHQRLLARNNLTHLEALGSYAGAPGSEKFSFCAYAATFAEVAVDATLGLVRVRRMVGVYDAGRIISPRLADSQAIGAMIGGIGQALLEHTVTRARYRRLFVAGHPCCGWPGEGGDWCCRAARLLDIRPSPPGGYGPVL</sequence>
<dbReference type="PANTHER" id="PTHR11908:SF132">
    <property type="entry name" value="ALDEHYDE OXIDASE 1-RELATED"/>
    <property type="match status" value="1"/>
</dbReference>
<dbReference type="SUPFAM" id="SSF56003">
    <property type="entry name" value="Molybdenum cofactor-binding domain"/>
    <property type="match status" value="1"/>
</dbReference>
<feature type="domain" description="Aldehyde oxidase/xanthine dehydrogenase second molybdopterin binding" evidence="2">
    <location>
        <begin position="25"/>
        <end position="171"/>
    </location>
</feature>
<reference evidence="3 4" key="2">
    <citation type="journal article" date="2023" name="ChemBioChem">
        <title>Acyltransferase Domain Exchange between Two Independent Type I Polyketide Synthases in the Same Producer Strain of Macrolide Antibiotics.</title>
        <authorList>
            <person name="Kudo F."/>
            <person name="Kishikawa K."/>
            <person name="Tsuboi K."/>
            <person name="Kido T."/>
            <person name="Usui T."/>
            <person name="Hashimoto J."/>
            <person name="Shin-Ya K."/>
            <person name="Miyanaga A."/>
            <person name="Eguchi T."/>
        </authorList>
    </citation>
    <scope>NUCLEOTIDE SEQUENCE [LARGE SCALE GENOMIC DNA]</scope>
    <source>
        <strain evidence="3 4">A-8890</strain>
    </source>
</reference>
<gene>
    <name evidence="3" type="ORF">SGFS_028090</name>
</gene>
<evidence type="ECO:0000313" key="3">
    <source>
        <dbReference type="EMBL" id="BBC31515.1"/>
    </source>
</evidence>
<dbReference type="EMBL" id="AP018448">
    <property type="protein sequence ID" value="BBC31515.1"/>
    <property type="molecule type" value="Genomic_DNA"/>
</dbReference>
<dbReference type="InterPro" id="IPR016208">
    <property type="entry name" value="Ald_Oxase/xanthine_DH-like"/>
</dbReference>
<keyword evidence="1" id="KW-0500">Molybdenum</keyword>
<protein>
    <recommendedName>
        <fullName evidence="2">Aldehyde oxidase/xanthine dehydrogenase second molybdopterin binding domain-containing protein</fullName>
    </recommendedName>
</protein>
<dbReference type="Pfam" id="PF20256">
    <property type="entry name" value="MoCoBD_2"/>
    <property type="match status" value="1"/>
</dbReference>
<evidence type="ECO:0000313" key="4">
    <source>
        <dbReference type="Proteomes" id="UP001321542"/>
    </source>
</evidence>
<accession>A0ABN5VEP6</accession>
<name>A0ABN5VEP6_9ACTN</name>
<proteinExistence type="predicted"/>
<reference evidence="3 4" key="1">
    <citation type="journal article" date="2010" name="ChemBioChem">
        <title>Cloning and characterization of the biosynthetic gene cluster of 16-membered macrolide antibiotic FD-891: involvement of a dual functional cytochrome P450 monooxygenase catalyzing epoxidation and hydroxylation.</title>
        <authorList>
            <person name="Kudo F."/>
            <person name="Motegi A."/>
            <person name="Mizoue K."/>
            <person name="Eguchi T."/>
        </authorList>
    </citation>
    <scope>NUCLEOTIDE SEQUENCE [LARGE SCALE GENOMIC DNA]</scope>
    <source>
        <strain evidence="3 4">A-8890</strain>
    </source>
</reference>
<evidence type="ECO:0000259" key="2">
    <source>
        <dbReference type="Pfam" id="PF20256"/>
    </source>
</evidence>
<dbReference type="Proteomes" id="UP001321542">
    <property type="component" value="Chromosome"/>
</dbReference>
<evidence type="ECO:0000256" key="1">
    <source>
        <dbReference type="ARBA" id="ARBA00022505"/>
    </source>
</evidence>